<keyword evidence="3 6" id="KW-0371">Homeobox</keyword>
<dbReference type="GO" id="GO:0005634">
    <property type="term" value="C:nucleus"/>
    <property type="evidence" value="ECO:0007669"/>
    <property type="project" value="UniProtKB-SubCell"/>
</dbReference>
<dbReference type="PANTHER" id="PTHR24333:SF15">
    <property type="entry name" value="BARX HOMEOBOX 2"/>
    <property type="match status" value="1"/>
</dbReference>
<dbReference type="Proteomes" id="UP000694397">
    <property type="component" value="Chromosome 25"/>
</dbReference>
<evidence type="ECO:0000256" key="5">
    <source>
        <dbReference type="ARBA" id="ARBA00038196"/>
    </source>
</evidence>
<dbReference type="AlphaFoldDB" id="A0A8C9S986"/>
<keyword evidence="4 6" id="KW-0539">Nucleus</keyword>
<feature type="DNA-binding region" description="Homeobox" evidence="6">
    <location>
        <begin position="100"/>
        <end position="159"/>
    </location>
</feature>
<keyword evidence="11" id="KW-1185">Reference proteome</keyword>
<dbReference type="PRINTS" id="PR00024">
    <property type="entry name" value="HOMEOBOX"/>
</dbReference>
<evidence type="ECO:0000256" key="3">
    <source>
        <dbReference type="ARBA" id="ARBA00023155"/>
    </source>
</evidence>
<evidence type="ECO:0000256" key="8">
    <source>
        <dbReference type="SAM" id="MobiDB-lite"/>
    </source>
</evidence>
<dbReference type="KEGG" id="sfm:108921561"/>
<reference evidence="10" key="2">
    <citation type="submission" date="2025-08" db="UniProtKB">
        <authorList>
            <consortium name="Ensembl"/>
        </authorList>
    </citation>
    <scope>IDENTIFICATION</scope>
</reference>
<accession>A0A8C9S986</accession>
<dbReference type="InterPro" id="IPR001356">
    <property type="entry name" value="HD"/>
</dbReference>
<reference evidence="10 11" key="1">
    <citation type="submission" date="2019-04" db="EMBL/GenBank/DDBJ databases">
        <authorList>
            <consortium name="Wellcome Sanger Institute Data Sharing"/>
        </authorList>
    </citation>
    <scope>NUCLEOTIDE SEQUENCE [LARGE SCALE GENOMIC DNA]</scope>
</reference>
<evidence type="ECO:0000256" key="7">
    <source>
        <dbReference type="RuleBase" id="RU000682"/>
    </source>
</evidence>
<dbReference type="PROSITE" id="PS00027">
    <property type="entry name" value="HOMEOBOX_1"/>
    <property type="match status" value="1"/>
</dbReference>
<evidence type="ECO:0000256" key="2">
    <source>
        <dbReference type="ARBA" id="ARBA00023125"/>
    </source>
</evidence>
<comment type="similarity">
    <text evidence="5">Belongs to the BAR homeobox family.</text>
</comment>
<evidence type="ECO:0000259" key="9">
    <source>
        <dbReference type="PROSITE" id="PS50071"/>
    </source>
</evidence>
<dbReference type="GO" id="GO:0003677">
    <property type="term" value="F:DNA binding"/>
    <property type="evidence" value="ECO:0007669"/>
    <property type="project" value="UniProtKB-UniRule"/>
</dbReference>
<dbReference type="OrthoDB" id="6159439at2759"/>
<organism evidence="10 11">
    <name type="scientific">Scleropages formosus</name>
    <name type="common">Asian bonytongue</name>
    <name type="synonym">Osteoglossum formosum</name>
    <dbReference type="NCBI Taxonomy" id="113540"/>
    <lineage>
        <taxon>Eukaryota</taxon>
        <taxon>Metazoa</taxon>
        <taxon>Chordata</taxon>
        <taxon>Craniata</taxon>
        <taxon>Vertebrata</taxon>
        <taxon>Euteleostomi</taxon>
        <taxon>Actinopterygii</taxon>
        <taxon>Neopterygii</taxon>
        <taxon>Teleostei</taxon>
        <taxon>Osteoglossocephala</taxon>
        <taxon>Osteoglossomorpha</taxon>
        <taxon>Osteoglossiformes</taxon>
        <taxon>Osteoglossidae</taxon>
        <taxon>Scleropages</taxon>
    </lineage>
</organism>
<keyword evidence="2 6" id="KW-0238">DNA-binding</keyword>
<gene>
    <name evidence="10" type="primary">LOC108921561</name>
</gene>
<comment type="subcellular location">
    <subcellularLocation>
        <location evidence="1 6 7">Nucleus</location>
    </subcellularLocation>
</comment>
<feature type="region of interest" description="Disordered" evidence="8">
    <location>
        <begin position="75"/>
        <end position="95"/>
    </location>
</feature>
<dbReference type="PROSITE" id="PS50071">
    <property type="entry name" value="HOMEOBOX_2"/>
    <property type="match status" value="1"/>
</dbReference>
<dbReference type="SMART" id="SM00389">
    <property type="entry name" value="HOX"/>
    <property type="match status" value="1"/>
</dbReference>
<dbReference type="PANTHER" id="PTHR24333">
    <property type="entry name" value="HOMEO BOX HB9 LIKE A-RELATED"/>
    <property type="match status" value="1"/>
</dbReference>
<evidence type="ECO:0000256" key="6">
    <source>
        <dbReference type="PROSITE-ProRule" id="PRU00108"/>
    </source>
</evidence>
<dbReference type="RefSeq" id="XP_018586574.1">
    <property type="nucleotide sequence ID" value="XM_018731058.2"/>
</dbReference>
<evidence type="ECO:0000313" key="11">
    <source>
        <dbReference type="Proteomes" id="UP000694397"/>
    </source>
</evidence>
<evidence type="ECO:0000256" key="4">
    <source>
        <dbReference type="ARBA" id="ARBA00023242"/>
    </source>
</evidence>
<proteinExistence type="inferred from homology"/>
<dbReference type="GeneID" id="108921561"/>
<dbReference type="InterPro" id="IPR020479">
    <property type="entry name" value="HD_metazoa"/>
</dbReference>
<dbReference type="Gene3D" id="1.10.10.60">
    <property type="entry name" value="Homeodomain-like"/>
    <property type="match status" value="1"/>
</dbReference>
<dbReference type="InterPro" id="IPR000047">
    <property type="entry name" value="HTH_motif"/>
</dbReference>
<dbReference type="Pfam" id="PF00046">
    <property type="entry name" value="Homeodomain"/>
    <property type="match status" value="1"/>
</dbReference>
<dbReference type="InterPro" id="IPR009057">
    <property type="entry name" value="Homeodomain-like_sf"/>
</dbReference>
<evidence type="ECO:0000256" key="1">
    <source>
        <dbReference type="ARBA" id="ARBA00004123"/>
    </source>
</evidence>
<dbReference type="CDD" id="cd00086">
    <property type="entry name" value="homeodomain"/>
    <property type="match status" value="1"/>
</dbReference>
<dbReference type="PRINTS" id="PR00031">
    <property type="entry name" value="HTHREPRESSR"/>
</dbReference>
<feature type="domain" description="Homeobox" evidence="9">
    <location>
        <begin position="98"/>
        <end position="158"/>
    </location>
</feature>
<dbReference type="GeneTree" id="ENSGT00940000159663"/>
<dbReference type="SUPFAM" id="SSF46689">
    <property type="entry name" value="Homeodomain-like"/>
    <property type="match status" value="1"/>
</dbReference>
<dbReference type="GO" id="GO:0000981">
    <property type="term" value="F:DNA-binding transcription factor activity, RNA polymerase II-specific"/>
    <property type="evidence" value="ECO:0007669"/>
    <property type="project" value="InterPro"/>
</dbReference>
<name>A0A8C9S986_SCLFO</name>
<dbReference type="InterPro" id="IPR050848">
    <property type="entry name" value="Homeobox_TF"/>
</dbReference>
<sequence length="248" mass="27384">MQVTARCHAEFRRYKTFMIDEILSDLSPEKGVRTSRGDPAWPHGAALTWHPGSTPCSLFSNIALLPYPLGCQPRDDQNKTPVGGSSESKVERAGPKWKKVRRARTIFSQLQLVGLENKFQRQKYLSTPDRLDVARSLGLTQLQVKTWYQNRRMKWKKMVLETGRVAPTKPKGRPRKNSIPTMQEIEAAEQLAGLAEAQKGQSGAPDLNPPGMGVVFAPCGPSVLETQGVEHLPGSPLTIQQTSMGVTG</sequence>
<reference evidence="10" key="3">
    <citation type="submission" date="2025-09" db="UniProtKB">
        <authorList>
            <consortium name="Ensembl"/>
        </authorList>
    </citation>
    <scope>IDENTIFICATION</scope>
</reference>
<protein>
    <submittedName>
        <fullName evidence="10">Homeobox protein BarH-like 2</fullName>
    </submittedName>
</protein>
<dbReference type="Ensembl" id="ENSSFOT00015035560.2">
    <property type="protein sequence ID" value="ENSSFOP00015035176.1"/>
    <property type="gene ID" value="ENSSFOG00015022406.2"/>
</dbReference>
<dbReference type="InterPro" id="IPR017970">
    <property type="entry name" value="Homeobox_CS"/>
</dbReference>
<evidence type="ECO:0000313" key="10">
    <source>
        <dbReference type="Ensembl" id="ENSSFOP00015035176.1"/>
    </source>
</evidence>